<dbReference type="EMBL" id="CDMY01000312">
    <property type="protein sequence ID" value="CEM01871.1"/>
    <property type="molecule type" value="Genomic_DNA"/>
</dbReference>
<evidence type="ECO:0000313" key="2">
    <source>
        <dbReference type="EMBL" id="CEM01871.1"/>
    </source>
</evidence>
<dbReference type="AlphaFoldDB" id="A0A0G4EUH9"/>
<name>A0A0G4EUH9_VITBC</name>
<protein>
    <submittedName>
        <fullName evidence="2">Uncharacterized protein</fullName>
    </submittedName>
</protein>
<gene>
    <name evidence="2" type="ORF">Vbra_22525</name>
</gene>
<keyword evidence="3" id="KW-1185">Reference proteome</keyword>
<evidence type="ECO:0000313" key="3">
    <source>
        <dbReference type="Proteomes" id="UP000041254"/>
    </source>
</evidence>
<dbReference type="InterPro" id="IPR023398">
    <property type="entry name" value="TIF_eIF4e-like"/>
</dbReference>
<dbReference type="Proteomes" id="UP000041254">
    <property type="component" value="Unassembled WGS sequence"/>
</dbReference>
<accession>A0A0G4EUH9</accession>
<dbReference type="Gene3D" id="3.30.760.10">
    <property type="entry name" value="RNA Cap, Translation Initiation Factor Eif4e"/>
    <property type="match status" value="1"/>
</dbReference>
<dbReference type="VEuPathDB" id="CryptoDB:Vbra_22525"/>
<keyword evidence="1" id="KW-1133">Transmembrane helix</keyword>
<keyword evidence="1" id="KW-0472">Membrane</keyword>
<feature type="transmembrane region" description="Helical" evidence="1">
    <location>
        <begin position="20"/>
        <end position="42"/>
    </location>
</feature>
<dbReference type="PhylomeDB" id="A0A0G4EUH9"/>
<reference evidence="2 3" key="1">
    <citation type="submission" date="2014-11" db="EMBL/GenBank/DDBJ databases">
        <authorList>
            <person name="Zhu J."/>
            <person name="Qi W."/>
            <person name="Song R."/>
        </authorList>
    </citation>
    <scope>NUCLEOTIDE SEQUENCE [LARGE SCALE GENOMIC DNA]</scope>
</reference>
<proteinExistence type="predicted"/>
<dbReference type="OrthoDB" id="590761at2759"/>
<sequence length="103" mass="11450">MDLADAGVPASVAMGEAYRVWTHAVLGCIGASVEPYAIITGVRMVKKSDSVRVEVWFAKADTRDRCSLRSDIMEAINTQVEGQQRVHIPLRPAIKLHRRQPHN</sequence>
<organism evidence="2 3">
    <name type="scientific">Vitrella brassicaformis (strain CCMP3155)</name>
    <dbReference type="NCBI Taxonomy" id="1169540"/>
    <lineage>
        <taxon>Eukaryota</taxon>
        <taxon>Sar</taxon>
        <taxon>Alveolata</taxon>
        <taxon>Colpodellida</taxon>
        <taxon>Vitrellaceae</taxon>
        <taxon>Vitrella</taxon>
    </lineage>
</organism>
<dbReference type="SUPFAM" id="SSF55418">
    <property type="entry name" value="eIF4e-like"/>
    <property type="match status" value="1"/>
</dbReference>
<evidence type="ECO:0000256" key="1">
    <source>
        <dbReference type="SAM" id="Phobius"/>
    </source>
</evidence>
<dbReference type="InParanoid" id="A0A0G4EUH9"/>
<keyword evidence="1" id="KW-0812">Transmembrane</keyword>